<protein>
    <submittedName>
        <fullName evidence="2">Uncharacterized protein</fullName>
    </submittedName>
</protein>
<evidence type="ECO:0000313" key="3">
    <source>
        <dbReference type="Proteomes" id="UP000304880"/>
    </source>
</evidence>
<accession>A0A5C4R331</accession>
<keyword evidence="3" id="KW-1185">Reference proteome</keyword>
<proteinExistence type="predicted"/>
<evidence type="ECO:0000313" key="2">
    <source>
        <dbReference type="EMBL" id="TNH38383.1"/>
    </source>
</evidence>
<dbReference type="GeneID" id="97046774"/>
<comment type="caution">
    <text evidence="2">The sequence shown here is derived from an EMBL/GenBank/DDBJ whole genome shotgun (WGS) entry which is preliminary data.</text>
</comment>
<name>A0A5C4R331_9RHOB</name>
<gene>
    <name evidence="2" type="ORF">FHD67_15425</name>
</gene>
<keyword evidence="1" id="KW-0175">Coiled coil</keyword>
<dbReference type="Proteomes" id="UP000304880">
    <property type="component" value="Unassembled WGS sequence"/>
</dbReference>
<dbReference type="RefSeq" id="WP_046001261.1">
    <property type="nucleotide sequence ID" value="NZ_VDDC01000030.1"/>
</dbReference>
<evidence type="ECO:0000256" key="1">
    <source>
        <dbReference type="SAM" id="Coils"/>
    </source>
</evidence>
<organism evidence="2 3">
    <name type="scientific">Paracoccus haeundaensis</name>
    <dbReference type="NCBI Taxonomy" id="225362"/>
    <lineage>
        <taxon>Bacteria</taxon>
        <taxon>Pseudomonadati</taxon>
        <taxon>Pseudomonadota</taxon>
        <taxon>Alphaproteobacteria</taxon>
        <taxon>Rhodobacterales</taxon>
        <taxon>Paracoccaceae</taxon>
        <taxon>Paracoccus</taxon>
    </lineage>
</organism>
<dbReference type="EMBL" id="VDDC01000030">
    <property type="protein sequence ID" value="TNH38383.1"/>
    <property type="molecule type" value="Genomic_DNA"/>
</dbReference>
<sequence length="130" mass="13740">MPHFDNHGLKGGVWRGALTGIDAPGIRVVLIQHAEVLAEARVTADGPGRWLVEADLPAQVLSDGVQTLLLKTAAGPGPDSGPDGHVLARLSLMAGQPLDEDLTAEIAALRAELELVKRELRRFAADLTGR</sequence>
<feature type="coiled-coil region" evidence="1">
    <location>
        <begin position="99"/>
        <end position="126"/>
    </location>
</feature>
<reference evidence="2 3" key="1">
    <citation type="submission" date="2019-06" db="EMBL/GenBank/DDBJ databases">
        <authorList>
            <person name="Li J."/>
        </authorList>
    </citation>
    <scope>NUCLEOTIDE SEQUENCE [LARGE SCALE GENOMIC DNA]</scope>
    <source>
        <strain evidence="2 3">CGMCC 1.8012</strain>
    </source>
</reference>
<dbReference type="AlphaFoldDB" id="A0A5C4R331"/>